<dbReference type="OrthoDB" id="5702716at2"/>
<keyword evidence="4 6" id="KW-1133">Transmembrane helix</keyword>
<reference evidence="7 10" key="1">
    <citation type="submission" date="2016-01" db="EMBL/GenBank/DDBJ databases">
        <title>Annotation of Pseudomonas oryzihabitans USDA-ARS-USMARC-56511.</title>
        <authorList>
            <person name="Harhay G.P."/>
            <person name="Harhay D.M."/>
            <person name="Smith T.P.L."/>
            <person name="Bono J.L."/>
            <person name="Heaton M.P."/>
            <person name="Clawson M.L."/>
            <person name="Chitko-Mckown C.G."/>
            <person name="Capik S.F."/>
            <person name="DeDonder K.D."/>
            <person name="Apley M.D."/>
            <person name="Lubbers B.V."/>
            <person name="White B.J."/>
            <person name="Larson R.L."/>
        </authorList>
    </citation>
    <scope>NUCLEOTIDE SEQUENCE [LARGE SCALE GENOMIC DNA]</scope>
    <source>
        <strain evidence="7 10">USDA-ARS-USMARC-56511</strain>
    </source>
</reference>
<dbReference type="AlphaFoldDB" id="A0A0U4W430"/>
<keyword evidence="2" id="KW-1003">Cell membrane</keyword>
<evidence type="ECO:0000256" key="6">
    <source>
        <dbReference type="SAM" id="Phobius"/>
    </source>
</evidence>
<accession>A0A0U4W430</accession>
<keyword evidence="12" id="KW-1185">Reference proteome</keyword>
<dbReference type="eggNOG" id="COG3312">
    <property type="taxonomic scope" value="Bacteria"/>
</dbReference>
<evidence type="ECO:0000256" key="5">
    <source>
        <dbReference type="ARBA" id="ARBA00023136"/>
    </source>
</evidence>
<dbReference type="KEGG" id="por:APT59_00095"/>
<feature type="transmembrane region" description="Helical" evidence="6">
    <location>
        <begin position="108"/>
        <end position="128"/>
    </location>
</feature>
<comment type="subcellular location">
    <subcellularLocation>
        <location evidence="1">Cell membrane</location>
        <topology evidence="1">Multi-pass membrane protein</topology>
    </subcellularLocation>
</comment>
<reference evidence="11" key="3">
    <citation type="submission" date="2016-10" db="EMBL/GenBank/DDBJ databases">
        <authorList>
            <person name="de Groot N.N."/>
        </authorList>
    </citation>
    <scope>NUCLEOTIDE SEQUENCE [LARGE SCALE GENOMIC DNA]</scope>
    <source>
        <strain evidence="11">DSM 15758</strain>
    </source>
</reference>
<dbReference type="Proteomes" id="UP000189310">
    <property type="component" value="Unassembled WGS sequence"/>
</dbReference>
<dbReference type="PROSITE" id="PS51257">
    <property type="entry name" value="PROKAR_LIPOPROTEIN"/>
    <property type="match status" value="1"/>
</dbReference>
<evidence type="ECO:0000313" key="10">
    <source>
        <dbReference type="Proteomes" id="UP000064137"/>
    </source>
</evidence>
<accession>A0A1G5MLJ9</accession>
<evidence type="ECO:0000256" key="2">
    <source>
        <dbReference type="ARBA" id="ARBA00022475"/>
    </source>
</evidence>
<evidence type="ECO:0000313" key="11">
    <source>
        <dbReference type="Proteomes" id="UP000183046"/>
    </source>
</evidence>
<dbReference type="STRING" id="237610.BJP27_14280"/>
<evidence type="ECO:0000313" key="8">
    <source>
        <dbReference type="EMBL" id="ONN72801.1"/>
    </source>
</evidence>
<name>A0A0U4W430_9PSED</name>
<dbReference type="PATRIC" id="fig|47885.6.peg.2860"/>
<evidence type="ECO:0000313" key="12">
    <source>
        <dbReference type="Proteomes" id="UP000189310"/>
    </source>
</evidence>
<evidence type="ECO:0000313" key="9">
    <source>
        <dbReference type="EMBL" id="SCZ25270.1"/>
    </source>
</evidence>
<evidence type="ECO:0000313" key="7">
    <source>
        <dbReference type="EMBL" id="ALZ82677.1"/>
    </source>
</evidence>
<dbReference type="InterPro" id="IPR005598">
    <property type="entry name" value="ATP_synth_I"/>
</dbReference>
<dbReference type="Proteomes" id="UP000183046">
    <property type="component" value="Unassembled WGS sequence"/>
</dbReference>
<dbReference type="GO" id="GO:0005886">
    <property type="term" value="C:plasma membrane"/>
    <property type="evidence" value="ECO:0007669"/>
    <property type="project" value="UniProtKB-SubCell"/>
</dbReference>
<protein>
    <submittedName>
        <fullName evidence="7">ATP synthase F0F1 subunit I</fullName>
    </submittedName>
    <submittedName>
        <fullName evidence="9">ATP synthase protein I</fullName>
    </submittedName>
    <submittedName>
        <fullName evidence="8">F0F1 ATP synthase subunit I</fullName>
    </submittedName>
</protein>
<dbReference type="RefSeq" id="WP_037006585.1">
    <property type="nucleotide sequence ID" value="NZ_CP013987.1"/>
</dbReference>
<proteinExistence type="predicted"/>
<dbReference type="GeneID" id="57559179"/>
<reference evidence="8 12" key="4">
    <citation type="submission" date="2017-01" db="EMBL/GenBank/DDBJ databases">
        <title>Pseudomonas psychrotolerans genome sequencing and assembly.</title>
        <authorList>
            <person name="Vyas B."/>
            <person name="Mayilraj S."/>
        </authorList>
    </citation>
    <scope>NUCLEOTIDE SEQUENCE [LARGE SCALE GENOMIC DNA]</scope>
    <source>
        <strain evidence="8 12">SDS18</strain>
    </source>
</reference>
<feature type="transmembrane region" description="Helical" evidence="6">
    <location>
        <begin position="85"/>
        <end position="102"/>
    </location>
</feature>
<keyword evidence="5 6" id="KW-0472">Membrane</keyword>
<dbReference type="EMBL" id="MTLN01000002">
    <property type="protein sequence ID" value="ONN72801.1"/>
    <property type="molecule type" value="Genomic_DNA"/>
</dbReference>
<dbReference type="EMBL" id="CP013987">
    <property type="protein sequence ID" value="ALZ82677.1"/>
    <property type="molecule type" value="Genomic_DNA"/>
</dbReference>
<organism evidence="7 10">
    <name type="scientific">Pseudomonas oryzihabitans</name>
    <dbReference type="NCBI Taxonomy" id="47885"/>
    <lineage>
        <taxon>Bacteria</taxon>
        <taxon>Pseudomonadati</taxon>
        <taxon>Pseudomonadota</taxon>
        <taxon>Gammaproteobacteria</taxon>
        <taxon>Pseudomonadales</taxon>
        <taxon>Pseudomonadaceae</taxon>
        <taxon>Pseudomonas</taxon>
    </lineage>
</organism>
<gene>
    <name evidence="7" type="ORF">APT59_00095</name>
    <name evidence="8" type="ORF">BVL52_03205</name>
    <name evidence="9" type="ORF">SAMN05216279_102163</name>
</gene>
<evidence type="ECO:0000256" key="3">
    <source>
        <dbReference type="ARBA" id="ARBA00022692"/>
    </source>
</evidence>
<sequence>MDRRTPKRLPFHHQPAFRLLLVQLAVASCAAVVLSCFVGKVAGYSGLLGGLIAWLPNLYFSFKAFRYRGAHAARDIVRSFYSGEAGKLILTAVLFALTFAGVKPLSAPALFGVYLLTLMVNAGAPLLLKKPTRP</sequence>
<feature type="transmembrane region" description="Helical" evidence="6">
    <location>
        <begin position="45"/>
        <end position="65"/>
    </location>
</feature>
<dbReference type="EMBL" id="FMWB01000002">
    <property type="protein sequence ID" value="SCZ25270.1"/>
    <property type="molecule type" value="Genomic_DNA"/>
</dbReference>
<reference evidence="9" key="2">
    <citation type="submission" date="2016-10" db="EMBL/GenBank/DDBJ databases">
        <authorList>
            <person name="Varghese N."/>
            <person name="Submissions S."/>
        </authorList>
    </citation>
    <scope>NUCLEOTIDE SEQUENCE</scope>
    <source>
        <strain evidence="9">DSM 15758</strain>
    </source>
</reference>
<dbReference type="NCBIfam" id="NF004414">
    <property type="entry name" value="PRK05760.1"/>
    <property type="match status" value="1"/>
</dbReference>
<dbReference type="Pfam" id="PF03899">
    <property type="entry name" value="ATP-synt_I"/>
    <property type="match status" value="1"/>
</dbReference>
<keyword evidence="3 6" id="KW-0812">Transmembrane</keyword>
<evidence type="ECO:0000256" key="4">
    <source>
        <dbReference type="ARBA" id="ARBA00022989"/>
    </source>
</evidence>
<dbReference type="Proteomes" id="UP000064137">
    <property type="component" value="Chromosome"/>
</dbReference>
<evidence type="ECO:0000256" key="1">
    <source>
        <dbReference type="ARBA" id="ARBA00004651"/>
    </source>
</evidence>